<proteinExistence type="predicted"/>
<reference evidence="2 3" key="1">
    <citation type="journal article" date="2023" name="bioRxiv">
        <title>An intranuclear bacterial parasite of deep-sea mussels expresses apoptosis inhibitors acquired from its host.</title>
        <authorList>
            <person name="Gonzalez Porras M.A."/>
            <person name="Assie A."/>
            <person name="Tietjen M."/>
            <person name="Violette M."/>
            <person name="Kleiner M."/>
            <person name="Gruber-Vodicka H."/>
            <person name="Dubilier N."/>
            <person name="Leisch N."/>
        </authorList>
    </citation>
    <scope>NUCLEOTIDE SEQUENCE [LARGE SCALE GENOMIC DNA]</scope>
    <source>
        <strain evidence="2">IAP13</strain>
    </source>
</reference>
<evidence type="ECO:0000256" key="1">
    <source>
        <dbReference type="SAM" id="MobiDB-lite"/>
    </source>
</evidence>
<organism evidence="2 3">
    <name type="scientific">Candidatus Endonucleibacter bathymodioli</name>
    <dbReference type="NCBI Taxonomy" id="539814"/>
    <lineage>
        <taxon>Bacteria</taxon>
        <taxon>Pseudomonadati</taxon>
        <taxon>Pseudomonadota</taxon>
        <taxon>Gammaproteobacteria</taxon>
        <taxon>Oceanospirillales</taxon>
        <taxon>Endozoicomonadaceae</taxon>
        <taxon>Candidatus Endonucleibacter</taxon>
    </lineage>
</organism>
<protein>
    <submittedName>
        <fullName evidence="2">Uncharacterized protein</fullName>
    </submittedName>
</protein>
<accession>A0AA90SWV7</accession>
<dbReference type="AlphaFoldDB" id="A0AA90SWV7"/>
<feature type="region of interest" description="Disordered" evidence="1">
    <location>
        <begin position="1"/>
        <end position="30"/>
    </location>
</feature>
<name>A0AA90SWV7_9GAMM</name>
<evidence type="ECO:0000313" key="2">
    <source>
        <dbReference type="EMBL" id="MDP0588043.1"/>
    </source>
</evidence>
<sequence length="42" mass="4882">MARNTGARGYRPKQAHNFAQERHQQNQSDKMVAELKIKLLTD</sequence>
<keyword evidence="3" id="KW-1185">Reference proteome</keyword>
<comment type="caution">
    <text evidence="2">The sequence shown here is derived from an EMBL/GenBank/DDBJ whole genome shotgun (WGS) entry which is preliminary data.</text>
</comment>
<dbReference type="Proteomes" id="UP001178148">
    <property type="component" value="Unassembled WGS sequence"/>
</dbReference>
<gene>
    <name evidence="2" type="ORF">QS748_02075</name>
</gene>
<evidence type="ECO:0000313" key="3">
    <source>
        <dbReference type="Proteomes" id="UP001178148"/>
    </source>
</evidence>
<dbReference type="EMBL" id="JASXSV010000002">
    <property type="protein sequence ID" value="MDP0588043.1"/>
    <property type="molecule type" value="Genomic_DNA"/>
</dbReference>